<dbReference type="OrthoDB" id="9793586at2"/>
<keyword evidence="2 4" id="KW-0521">NADP</keyword>
<comment type="pathway">
    <text evidence="4">Cofactor biosynthesis; (R)-pantothenate biosynthesis; (R)-pantoate from 3-methyl-2-oxobutanoate: step 2/2.</text>
</comment>
<evidence type="ECO:0000256" key="2">
    <source>
        <dbReference type="ARBA" id="ARBA00022857"/>
    </source>
</evidence>
<dbReference type="InterPro" id="IPR013332">
    <property type="entry name" value="KPR_N"/>
</dbReference>
<comment type="catalytic activity">
    <reaction evidence="4">
        <text>(R)-pantoate + NADP(+) = 2-dehydropantoate + NADPH + H(+)</text>
        <dbReference type="Rhea" id="RHEA:16233"/>
        <dbReference type="ChEBI" id="CHEBI:11561"/>
        <dbReference type="ChEBI" id="CHEBI:15378"/>
        <dbReference type="ChEBI" id="CHEBI:15980"/>
        <dbReference type="ChEBI" id="CHEBI:57783"/>
        <dbReference type="ChEBI" id="CHEBI:58349"/>
        <dbReference type="EC" id="1.1.1.169"/>
    </reaction>
</comment>
<dbReference type="SUPFAM" id="SSF48179">
    <property type="entry name" value="6-phosphogluconate dehydrogenase C-terminal domain-like"/>
    <property type="match status" value="1"/>
</dbReference>
<feature type="domain" description="Ketopantoate reductase N-terminal" evidence="5">
    <location>
        <begin position="3"/>
        <end position="151"/>
    </location>
</feature>
<dbReference type="GO" id="GO:0015940">
    <property type="term" value="P:pantothenate biosynthetic process"/>
    <property type="evidence" value="ECO:0007669"/>
    <property type="project" value="UniProtKB-UniPathway"/>
</dbReference>
<dbReference type="Proteomes" id="UP000253314">
    <property type="component" value="Unassembled WGS sequence"/>
</dbReference>
<comment type="similarity">
    <text evidence="1 4">Belongs to the ketopantoate reductase family.</text>
</comment>
<dbReference type="PANTHER" id="PTHR21708">
    <property type="entry name" value="PROBABLE 2-DEHYDROPANTOATE 2-REDUCTASE"/>
    <property type="match status" value="1"/>
</dbReference>
<dbReference type="InterPro" id="IPR008927">
    <property type="entry name" value="6-PGluconate_DH-like_C_sf"/>
</dbReference>
<proteinExistence type="inferred from homology"/>
<dbReference type="Gene3D" id="1.10.1040.10">
    <property type="entry name" value="N-(1-d-carboxylethyl)-l-norvaline Dehydrogenase, domain 2"/>
    <property type="match status" value="1"/>
</dbReference>
<dbReference type="PANTHER" id="PTHR21708:SF26">
    <property type="entry name" value="2-DEHYDROPANTOATE 2-REDUCTASE"/>
    <property type="match status" value="1"/>
</dbReference>
<dbReference type="Gene3D" id="3.40.50.720">
    <property type="entry name" value="NAD(P)-binding Rossmann-like Domain"/>
    <property type="match status" value="1"/>
</dbReference>
<dbReference type="GO" id="GO:0005737">
    <property type="term" value="C:cytoplasm"/>
    <property type="evidence" value="ECO:0007669"/>
    <property type="project" value="TreeGrafter"/>
</dbReference>
<gene>
    <name evidence="7" type="ORF">DS031_11730</name>
</gene>
<evidence type="ECO:0000256" key="3">
    <source>
        <dbReference type="ARBA" id="ARBA00023002"/>
    </source>
</evidence>
<dbReference type="FunFam" id="1.10.1040.10:FF:000017">
    <property type="entry name" value="2-dehydropantoate 2-reductase"/>
    <property type="match status" value="1"/>
</dbReference>
<dbReference type="UniPathway" id="UPA00028">
    <property type="reaction ID" value="UER00004"/>
</dbReference>
<dbReference type="EMBL" id="QOCW01000011">
    <property type="protein sequence ID" value="RBW69304.1"/>
    <property type="molecule type" value="Genomic_DNA"/>
</dbReference>
<dbReference type="FunFam" id="3.40.50.720:FF:000307">
    <property type="entry name" value="2-dehydropantoate 2-reductase"/>
    <property type="match status" value="1"/>
</dbReference>
<evidence type="ECO:0000313" key="8">
    <source>
        <dbReference type="Proteomes" id="UP000253314"/>
    </source>
</evidence>
<dbReference type="EC" id="1.1.1.169" evidence="4"/>
<keyword evidence="3 4" id="KW-0560">Oxidoreductase</keyword>
<dbReference type="Pfam" id="PF02558">
    <property type="entry name" value="ApbA"/>
    <property type="match status" value="1"/>
</dbReference>
<dbReference type="InterPro" id="IPR013752">
    <property type="entry name" value="KPA_reductase"/>
</dbReference>
<protein>
    <recommendedName>
        <fullName evidence="4">2-dehydropantoate 2-reductase</fullName>
        <ecNumber evidence="4">1.1.1.169</ecNumber>
    </recommendedName>
    <alternativeName>
        <fullName evidence="4">Ketopantoate reductase</fullName>
    </alternativeName>
</protein>
<feature type="domain" description="Ketopantoate reductase C-terminal" evidence="6">
    <location>
        <begin position="178"/>
        <end position="301"/>
    </location>
</feature>
<dbReference type="NCBIfam" id="TIGR00745">
    <property type="entry name" value="apbA_panE"/>
    <property type="match status" value="1"/>
</dbReference>
<evidence type="ECO:0000313" key="7">
    <source>
        <dbReference type="EMBL" id="RBW69304.1"/>
    </source>
</evidence>
<keyword evidence="8" id="KW-1185">Reference proteome</keyword>
<sequence length="310" mass="34473">MNITVVGAGAVGGYFGARLQEAGAHVTFLVRERRYHELKKHGLHITSVNGDYTLVDIETVMDSNDISSCDLVLVAVKGYHLEEVISNIQSLVNRGAKVLPLLNGVEHYEKLQEQFGKESVLGGLCFIITTLDENGHIIHTSQQHDMVFGTLHESQVKICNDLDKLTKKANVNALYSNDILKDIWRKYAFITAYSGLTTASRLPIGPVREEKASVELLQSVLQEMKLLSSAYEVDLGENFVEETVGKMYQLPADSTSSMHQDFRKGLQLEVEGLQGGAVRLAQAVELKLSVVETLYALIKPHEFPKKQKNY</sequence>
<organism evidence="7 8">
    <name type="scientific">Bacillus taeanensis</name>
    <dbReference type="NCBI Taxonomy" id="273032"/>
    <lineage>
        <taxon>Bacteria</taxon>
        <taxon>Bacillati</taxon>
        <taxon>Bacillota</taxon>
        <taxon>Bacilli</taxon>
        <taxon>Bacillales</taxon>
        <taxon>Bacillaceae</taxon>
        <taxon>Bacillus</taxon>
    </lineage>
</organism>
<comment type="function">
    <text evidence="4">Catalyzes the NADPH-dependent reduction of ketopantoate into pantoic acid.</text>
</comment>
<dbReference type="AlphaFoldDB" id="A0A366XYR2"/>
<dbReference type="SUPFAM" id="SSF51735">
    <property type="entry name" value="NAD(P)-binding Rossmann-fold domains"/>
    <property type="match status" value="1"/>
</dbReference>
<evidence type="ECO:0000259" key="5">
    <source>
        <dbReference type="Pfam" id="PF02558"/>
    </source>
</evidence>
<dbReference type="InterPro" id="IPR013328">
    <property type="entry name" value="6PGD_dom2"/>
</dbReference>
<dbReference type="InterPro" id="IPR003710">
    <property type="entry name" value="ApbA"/>
</dbReference>
<accession>A0A366XYR2</accession>
<evidence type="ECO:0000256" key="4">
    <source>
        <dbReference type="RuleBase" id="RU362068"/>
    </source>
</evidence>
<dbReference type="Pfam" id="PF08546">
    <property type="entry name" value="ApbA_C"/>
    <property type="match status" value="1"/>
</dbReference>
<evidence type="ECO:0000259" key="6">
    <source>
        <dbReference type="Pfam" id="PF08546"/>
    </source>
</evidence>
<dbReference type="RefSeq" id="WP_113806275.1">
    <property type="nucleotide sequence ID" value="NZ_QOCW01000011.1"/>
</dbReference>
<dbReference type="GO" id="GO:0008677">
    <property type="term" value="F:2-dehydropantoate 2-reductase activity"/>
    <property type="evidence" value="ECO:0007669"/>
    <property type="project" value="UniProtKB-EC"/>
</dbReference>
<dbReference type="InterPro" id="IPR051402">
    <property type="entry name" value="KPR-Related"/>
</dbReference>
<dbReference type="InterPro" id="IPR036291">
    <property type="entry name" value="NAD(P)-bd_dom_sf"/>
</dbReference>
<keyword evidence="4" id="KW-0566">Pantothenate biosynthesis</keyword>
<comment type="caution">
    <text evidence="7">The sequence shown here is derived from an EMBL/GenBank/DDBJ whole genome shotgun (WGS) entry which is preliminary data.</text>
</comment>
<evidence type="ECO:0000256" key="1">
    <source>
        <dbReference type="ARBA" id="ARBA00007870"/>
    </source>
</evidence>
<reference evidence="7 8" key="1">
    <citation type="submission" date="2018-07" db="EMBL/GenBank/DDBJ databases">
        <title>Lottiidibacillus patelloidae gen. nov., sp. nov., isolated from the intestinal tract of a marine limpet and the reclassification of B. taeanensis BH030017T, B. algicola KMM 3737T and B. hwajinpoensis SW-72T as genus Lottiidibacillus.</title>
        <authorList>
            <person name="Liu R."/>
            <person name="Huang Z."/>
        </authorList>
    </citation>
    <scope>NUCLEOTIDE SEQUENCE [LARGE SCALE GENOMIC DNA]</scope>
    <source>
        <strain evidence="7 8">BH030017</strain>
    </source>
</reference>
<name>A0A366XYR2_9BACI</name>